<dbReference type="RefSeq" id="WP_151058690.1">
    <property type="nucleotide sequence ID" value="NZ_CP044222.1"/>
</dbReference>
<dbReference type="Proteomes" id="UP000325606">
    <property type="component" value="Chromosome"/>
</dbReference>
<protein>
    <recommendedName>
        <fullName evidence="3">YkuD domain-containing protein</fullName>
    </recommendedName>
</protein>
<reference evidence="1 2" key="1">
    <citation type="submission" date="2019-09" db="EMBL/GenBank/DDBJ databases">
        <title>Nitrincola iocasae sp. nov., a bacterium isolated from the sediment collected at a cold seep field in South China Sea.</title>
        <authorList>
            <person name="Zhang H."/>
            <person name="Wang H."/>
            <person name="Li C."/>
        </authorList>
    </citation>
    <scope>NUCLEOTIDE SEQUENCE [LARGE SCALE GENOMIC DNA]</scope>
    <source>
        <strain evidence="1 2">KXZD1103</strain>
    </source>
</reference>
<dbReference type="EMBL" id="CP044222">
    <property type="protein sequence ID" value="QEW08353.1"/>
    <property type="molecule type" value="Genomic_DNA"/>
</dbReference>
<evidence type="ECO:0008006" key="3">
    <source>
        <dbReference type="Google" id="ProtNLM"/>
    </source>
</evidence>
<gene>
    <name evidence="1" type="ORF">F5I99_18720</name>
</gene>
<dbReference type="CDD" id="cd16913">
    <property type="entry name" value="YkuD_like"/>
    <property type="match status" value="1"/>
</dbReference>
<sequence>MRYRLPATLLIILALGAGVYFADSRWPALLAADLPQADAVLVLKGERKLYLLRDGEPYREYRIALGGDPIGHKQEEGDQARSKARGVSAGGMIMVHGQMSSNEWKKNANSGINEIRSTGKTAQRINVDIDELISTGSHTCVGC</sequence>
<dbReference type="KEGG" id="nik:F5I99_18720"/>
<organism evidence="1 2">
    <name type="scientific">Nitrincola iocasae</name>
    <dbReference type="NCBI Taxonomy" id="2614693"/>
    <lineage>
        <taxon>Bacteria</taxon>
        <taxon>Pseudomonadati</taxon>
        <taxon>Pseudomonadota</taxon>
        <taxon>Gammaproteobacteria</taxon>
        <taxon>Oceanospirillales</taxon>
        <taxon>Oceanospirillaceae</taxon>
        <taxon>Nitrincola</taxon>
    </lineage>
</organism>
<evidence type="ECO:0000313" key="1">
    <source>
        <dbReference type="EMBL" id="QEW08353.1"/>
    </source>
</evidence>
<keyword evidence="2" id="KW-1185">Reference proteome</keyword>
<evidence type="ECO:0000313" key="2">
    <source>
        <dbReference type="Proteomes" id="UP000325606"/>
    </source>
</evidence>
<accession>A0A5J6LIY1</accession>
<dbReference type="AlphaFoldDB" id="A0A5J6LIY1"/>
<proteinExistence type="predicted"/>
<dbReference type="InterPro" id="IPR005490">
    <property type="entry name" value="LD_TPept_cat_dom"/>
</dbReference>
<name>A0A5J6LIY1_9GAMM</name>
<dbReference type="GO" id="GO:0016740">
    <property type="term" value="F:transferase activity"/>
    <property type="evidence" value="ECO:0007669"/>
    <property type="project" value="InterPro"/>
</dbReference>